<organism evidence="10 11">
    <name type="scientific">Pontiella sulfatireligans</name>
    <dbReference type="NCBI Taxonomy" id="2750658"/>
    <lineage>
        <taxon>Bacteria</taxon>
        <taxon>Pseudomonadati</taxon>
        <taxon>Kiritimatiellota</taxon>
        <taxon>Kiritimatiellia</taxon>
        <taxon>Kiritimatiellales</taxon>
        <taxon>Pontiellaceae</taxon>
        <taxon>Pontiella</taxon>
    </lineage>
</organism>
<feature type="signal peptide" evidence="8">
    <location>
        <begin position="1"/>
        <end position="17"/>
    </location>
</feature>
<evidence type="ECO:0000256" key="8">
    <source>
        <dbReference type="SAM" id="SignalP"/>
    </source>
</evidence>
<proteinExistence type="inferred from homology"/>
<sequence>MKKILLMGVLATVSSFAASRPNVLFIAIDDLNTSPHIMDNRETTVHTPNLERFAKMGVLFQNAHCAAPACNPSRASVISGLAPSVSGVYLNAQDWRENTRMKDWVTIPDYFRANGYKTMGGGKIYHAASLSEGGYTGYMDPEPWDEYFPSKEKQMPYEVLPPEKRAVHSSTSFYGGRFDWAELDCEPDDMADAQVVAWASEQLSKNHDKPLFLACGIYRPHIPWYTPKKYFDMHPLNEIELPEIRADDLDDIPDAGKNKLKTKWHQWLLEHDQWESFVRGYNASVSFTDDMVGRLLDALEKSPMADNTVVVLWADHGYHLGQKQHWEKFALWEQTTRVPFIIVAPGVAQIGKSCAQPVSLLDIYPTLNELCGFEPIEKLSGESLVPLLKNPQQETGRAVIITHGYKNHAVRTDKWRYICYEKGDEELYDQLNDPKNFTNLASHPEYEAVKKELAAQLPITDAEKDPVSNSQSKWRNKKPEKKMGK</sequence>
<dbReference type="Gene3D" id="3.40.720.10">
    <property type="entry name" value="Alkaline Phosphatase, subunit A"/>
    <property type="match status" value="1"/>
</dbReference>
<dbReference type="InterPro" id="IPR017850">
    <property type="entry name" value="Alkaline_phosphatase_core_sf"/>
</dbReference>
<dbReference type="Proteomes" id="UP000346198">
    <property type="component" value="Unassembled WGS sequence"/>
</dbReference>
<feature type="region of interest" description="Disordered" evidence="7">
    <location>
        <begin position="457"/>
        <end position="485"/>
    </location>
</feature>
<dbReference type="EMBL" id="CAAHFH010000001">
    <property type="protein sequence ID" value="VGO18730.1"/>
    <property type="molecule type" value="Genomic_DNA"/>
</dbReference>
<dbReference type="CDD" id="cd16030">
    <property type="entry name" value="iduronate-2-sulfatase"/>
    <property type="match status" value="1"/>
</dbReference>
<feature type="chain" id="PRO_5028829695" evidence="8">
    <location>
        <begin position="18"/>
        <end position="485"/>
    </location>
</feature>
<keyword evidence="4 8" id="KW-0732">Signal</keyword>
<keyword evidence="3" id="KW-0479">Metal-binding</keyword>
<dbReference type="GO" id="GO:0046872">
    <property type="term" value="F:metal ion binding"/>
    <property type="evidence" value="ECO:0007669"/>
    <property type="project" value="UniProtKB-KW"/>
</dbReference>
<keyword evidence="6" id="KW-0106">Calcium</keyword>
<comment type="cofactor">
    <cofactor evidence="1">
        <name>Ca(2+)</name>
        <dbReference type="ChEBI" id="CHEBI:29108"/>
    </cofactor>
</comment>
<evidence type="ECO:0000313" key="10">
    <source>
        <dbReference type="EMBL" id="VGO18730.1"/>
    </source>
</evidence>
<comment type="similarity">
    <text evidence="2">Belongs to the sulfatase family.</text>
</comment>
<dbReference type="GO" id="GO:0005737">
    <property type="term" value="C:cytoplasm"/>
    <property type="evidence" value="ECO:0007669"/>
    <property type="project" value="TreeGrafter"/>
</dbReference>
<evidence type="ECO:0000256" key="3">
    <source>
        <dbReference type="ARBA" id="ARBA00022723"/>
    </source>
</evidence>
<evidence type="ECO:0000259" key="9">
    <source>
        <dbReference type="Pfam" id="PF00884"/>
    </source>
</evidence>
<keyword evidence="5" id="KW-0378">Hydrolase</keyword>
<name>A0A6C2UEX4_9BACT</name>
<evidence type="ECO:0000256" key="1">
    <source>
        <dbReference type="ARBA" id="ARBA00001913"/>
    </source>
</evidence>
<dbReference type="GO" id="GO:0004423">
    <property type="term" value="F:iduronate-2-sulfatase activity"/>
    <property type="evidence" value="ECO:0007669"/>
    <property type="project" value="InterPro"/>
</dbReference>
<dbReference type="PANTHER" id="PTHR45953">
    <property type="entry name" value="IDURONATE 2-SULFATASE"/>
    <property type="match status" value="1"/>
</dbReference>
<dbReference type="Pfam" id="PF00884">
    <property type="entry name" value="Sulfatase"/>
    <property type="match status" value="1"/>
</dbReference>
<dbReference type="RefSeq" id="WP_136060186.1">
    <property type="nucleotide sequence ID" value="NZ_CAAHFH010000001.1"/>
</dbReference>
<evidence type="ECO:0000256" key="4">
    <source>
        <dbReference type="ARBA" id="ARBA00022729"/>
    </source>
</evidence>
<evidence type="ECO:0000313" key="11">
    <source>
        <dbReference type="Proteomes" id="UP000346198"/>
    </source>
</evidence>
<dbReference type="InterPro" id="IPR035874">
    <property type="entry name" value="IDS"/>
</dbReference>
<protein>
    <submittedName>
        <fullName evidence="10">Choline-sulfatase</fullName>
    </submittedName>
</protein>
<evidence type="ECO:0000256" key="2">
    <source>
        <dbReference type="ARBA" id="ARBA00008779"/>
    </source>
</evidence>
<dbReference type="PANTHER" id="PTHR45953:SF1">
    <property type="entry name" value="IDURONATE 2-SULFATASE"/>
    <property type="match status" value="1"/>
</dbReference>
<gene>
    <name evidence="10" type="primary">betC_14</name>
    <name evidence="10" type="ORF">SCARR_00783</name>
</gene>
<evidence type="ECO:0000256" key="7">
    <source>
        <dbReference type="SAM" id="MobiDB-lite"/>
    </source>
</evidence>
<keyword evidence="11" id="KW-1185">Reference proteome</keyword>
<accession>A0A6C2UEX4</accession>
<evidence type="ECO:0000256" key="5">
    <source>
        <dbReference type="ARBA" id="ARBA00022801"/>
    </source>
</evidence>
<dbReference type="SUPFAM" id="SSF53649">
    <property type="entry name" value="Alkaline phosphatase-like"/>
    <property type="match status" value="1"/>
</dbReference>
<reference evidence="10 11" key="1">
    <citation type="submission" date="2019-04" db="EMBL/GenBank/DDBJ databases">
        <authorList>
            <person name="Van Vliet M D."/>
        </authorList>
    </citation>
    <scope>NUCLEOTIDE SEQUENCE [LARGE SCALE GENOMIC DNA]</scope>
    <source>
        <strain evidence="10 11">F21</strain>
    </source>
</reference>
<evidence type="ECO:0000256" key="6">
    <source>
        <dbReference type="ARBA" id="ARBA00022837"/>
    </source>
</evidence>
<feature type="domain" description="Sulfatase N-terminal" evidence="9">
    <location>
        <begin position="21"/>
        <end position="372"/>
    </location>
</feature>
<dbReference type="AlphaFoldDB" id="A0A6C2UEX4"/>
<dbReference type="InterPro" id="IPR000917">
    <property type="entry name" value="Sulfatase_N"/>
</dbReference>
<feature type="compositionally biased region" description="Basic residues" evidence="7">
    <location>
        <begin position="474"/>
        <end position="485"/>
    </location>
</feature>